<evidence type="ECO:0000313" key="2">
    <source>
        <dbReference type="Proteomes" id="UP000095287"/>
    </source>
</evidence>
<keyword evidence="1" id="KW-0472">Membrane</keyword>
<organism evidence="2 3">
    <name type="scientific">Steinernema glaseri</name>
    <dbReference type="NCBI Taxonomy" id="37863"/>
    <lineage>
        <taxon>Eukaryota</taxon>
        <taxon>Metazoa</taxon>
        <taxon>Ecdysozoa</taxon>
        <taxon>Nematoda</taxon>
        <taxon>Chromadorea</taxon>
        <taxon>Rhabditida</taxon>
        <taxon>Tylenchina</taxon>
        <taxon>Panagrolaimomorpha</taxon>
        <taxon>Strongyloidoidea</taxon>
        <taxon>Steinernematidae</taxon>
        <taxon>Steinernema</taxon>
    </lineage>
</organism>
<sequence>MLLKYVISYPFSPIFVAKLHHFVSFLLVAYLWIKNRAVNFPDSSAFSLLAVFDLLALLCSLLSVWLLVQKCYIVKLEIGFSIASIVLLILGSSCATAAYDESMKHVIHAINIMHGYSILLLGFATAWAYFKTKSTISRLLIRGWGAADDDDQLEEFDFGSDEM</sequence>
<evidence type="ECO:0000256" key="1">
    <source>
        <dbReference type="SAM" id="Phobius"/>
    </source>
</evidence>
<evidence type="ECO:0000313" key="3">
    <source>
        <dbReference type="WBParaSite" id="L893_g18453.t1"/>
    </source>
</evidence>
<dbReference type="AlphaFoldDB" id="A0A1I7YPQ6"/>
<accession>A0A1I7YPQ6</accession>
<protein>
    <submittedName>
        <fullName evidence="3">DUF4149 domain-containing protein</fullName>
    </submittedName>
</protein>
<reference evidence="3" key="1">
    <citation type="submission" date="2016-11" db="UniProtKB">
        <authorList>
            <consortium name="WormBaseParasite"/>
        </authorList>
    </citation>
    <scope>IDENTIFICATION</scope>
</reference>
<keyword evidence="1" id="KW-1133">Transmembrane helix</keyword>
<name>A0A1I7YPQ6_9BILA</name>
<feature type="transmembrane region" description="Helical" evidence="1">
    <location>
        <begin position="105"/>
        <end position="130"/>
    </location>
</feature>
<feature type="transmembrane region" description="Helical" evidence="1">
    <location>
        <begin position="12"/>
        <end position="33"/>
    </location>
</feature>
<dbReference type="Proteomes" id="UP000095287">
    <property type="component" value="Unplaced"/>
</dbReference>
<keyword evidence="2" id="KW-1185">Reference proteome</keyword>
<feature type="transmembrane region" description="Helical" evidence="1">
    <location>
        <begin position="80"/>
        <end position="99"/>
    </location>
</feature>
<dbReference type="WBParaSite" id="L893_g18453.t1">
    <property type="protein sequence ID" value="L893_g18453.t1"/>
    <property type="gene ID" value="L893_g18453"/>
</dbReference>
<keyword evidence="1" id="KW-0812">Transmembrane</keyword>
<proteinExistence type="predicted"/>
<feature type="transmembrane region" description="Helical" evidence="1">
    <location>
        <begin position="45"/>
        <end position="68"/>
    </location>
</feature>